<dbReference type="Proteomes" id="UP001333818">
    <property type="component" value="Unassembled WGS sequence"/>
</dbReference>
<gene>
    <name evidence="1" type="ORF">V2H45_18440</name>
</gene>
<sequence>MIISCTQFPSARNCDRVPILPYHEYRYEDDFDGTVTHYLVVDFNTYWSDGKNTGHFAKAVPLPEPQPTEADWRDYEAYLDEQAERQRLTAELACGNW</sequence>
<evidence type="ECO:0008006" key="3">
    <source>
        <dbReference type="Google" id="ProtNLM"/>
    </source>
</evidence>
<comment type="caution">
    <text evidence="1">The sequence shown here is derived from an EMBL/GenBank/DDBJ whole genome shotgun (WGS) entry which is preliminary data.</text>
</comment>
<keyword evidence="2" id="KW-1185">Reference proteome</keyword>
<dbReference type="EMBL" id="JAZBJZ010000090">
    <property type="protein sequence ID" value="MEE3718725.1"/>
    <property type="molecule type" value="Genomic_DNA"/>
</dbReference>
<accession>A0AAW9Q676</accession>
<dbReference type="AlphaFoldDB" id="A0AAW9Q676"/>
<protein>
    <recommendedName>
        <fullName evidence="3">Lipoprotein</fullName>
    </recommendedName>
</protein>
<reference evidence="1" key="1">
    <citation type="submission" date="2024-01" db="EMBL/GenBank/DDBJ databases">
        <title>Bank of Algae and Cyanobacteria of the Azores (BACA) strain genomes.</title>
        <authorList>
            <person name="Luz R."/>
            <person name="Cordeiro R."/>
            <person name="Fonseca A."/>
            <person name="Goncalves V."/>
        </authorList>
    </citation>
    <scope>NUCLEOTIDE SEQUENCE</scope>
    <source>
        <strain evidence="1">BACA0141</strain>
    </source>
</reference>
<proteinExistence type="predicted"/>
<organism evidence="1 2">
    <name type="scientific">Tumidithrix elongata BACA0141</name>
    <dbReference type="NCBI Taxonomy" id="2716417"/>
    <lineage>
        <taxon>Bacteria</taxon>
        <taxon>Bacillati</taxon>
        <taxon>Cyanobacteriota</taxon>
        <taxon>Cyanophyceae</taxon>
        <taxon>Pseudanabaenales</taxon>
        <taxon>Pseudanabaenaceae</taxon>
        <taxon>Tumidithrix</taxon>
        <taxon>Tumidithrix elongata</taxon>
    </lineage>
</organism>
<name>A0AAW9Q676_9CYAN</name>
<evidence type="ECO:0000313" key="2">
    <source>
        <dbReference type="Proteomes" id="UP001333818"/>
    </source>
</evidence>
<dbReference type="RefSeq" id="WP_330485161.1">
    <property type="nucleotide sequence ID" value="NZ_JAZBJZ010000090.1"/>
</dbReference>
<evidence type="ECO:0000313" key="1">
    <source>
        <dbReference type="EMBL" id="MEE3718725.1"/>
    </source>
</evidence>